<evidence type="ECO:0000313" key="1">
    <source>
        <dbReference type="EMBL" id="MBP2388529.1"/>
    </source>
</evidence>
<dbReference type="RefSeq" id="WP_210002210.1">
    <property type="nucleotide sequence ID" value="NZ_BAAAJY010000004.1"/>
</dbReference>
<organism evidence="1 2">
    <name type="scientific">Paeniglutamicibacter kerguelensis</name>
    <dbReference type="NCBI Taxonomy" id="254788"/>
    <lineage>
        <taxon>Bacteria</taxon>
        <taxon>Bacillati</taxon>
        <taxon>Actinomycetota</taxon>
        <taxon>Actinomycetes</taxon>
        <taxon>Micrococcales</taxon>
        <taxon>Micrococcaceae</taxon>
        <taxon>Paeniglutamicibacter</taxon>
    </lineage>
</organism>
<evidence type="ECO:0000313" key="2">
    <source>
        <dbReference type="Proteomes" id="UP001296993"/>
    </source>
</evidence>
<dbReference type="EMBL" id="JAGIOF010000004">
    <property type="protein sequence ID" value="MBP2388529.1"/>
    <property type="molecule type" value="Genomic_DNA"/>
</dbReference>
<name>A0ABS4XJ79_9MICC</name>
<dbReference type="Pfam" id="PF07920">
    <property type="entry name" value="DUF1684"/>
    <property type="match status" value="1"/>
</dbReference>
<protein>
    <submittedName>
        <fullName evidence="1">Uncharacterized protein (DUF1684 family)</fullName>
    </submittedName>
</protein>
<dbReference type="PANTHER" id="PTHR41913">
    <property type="entry name" value="DUF1684 DOMAIN-CONTAINING PROTEIN"/>
    <property type="match status" value="1"/>
</dbReference>
<dbReference type="InterPro" id="IPR012467">
    <property type="entry name" value="DUF1684"/>
</dbReference>
<proteinExistence type="predicted"/>
<dbReference type="Proteomes" id="UP001296993">
    <property type="component" value="Unassembled WGS sequence"/>
</dbReference>
<dbReference type="PANTHER" id="PTHR41913:SF1">
    <property type="entry name" value="DUF1684 DOMAIN-CONTAINING PROTEIN"/>
    <property type="match status" value="1"/>
</dbReference>
<accession>A0ABS4XJ79</accession>
<keyword evidence="2" id="KW-1185">Reference proteome</keyword>
<reference evidence="1 2" key="1">
    <citation type="submission" date="2021-03" db="EMBL/GenBank/DDBJ databases">
        <title>Sequencing the genomes of 1000 actinobacteria strains.</title>
        <authorList>
            <person name="Klenk H.-P."/>
        </authorList>
    </citation>
    <scope>NUCLEOTIDE SEQUENCE [LARGE SCALE GENOMIC DNA]</scope>
    <source>
        <strain evidence="1 2">DSM 15797</strain>
    </source>
</reference>
<gene>
    <name evidence="1" type="ORF">JOF47_004102</name>
</gene>
<sequence>MSAPTDFTQWRRMRNEGLAVEFGWLTLSSYQWLPGTPGPLDLLPGFWSADANGAHAVFVPEDGVTDPDGEPLSGTLEKQLDEDESIHFVRVGDVLVELGVRDGRYMVRTRNRSHPTLREFTGVPVFAYDPAFVVQGRFTAFEPPRTVPIGSFREDANFTAELVGKVEFELAGQTHRLAATQNDNGSLVLAFGDATNGMSTAAWRFVGIPAPAADGSVTIDFNRTLNYPMAFSPYAVCPAPAAGNRLDVPVNAGEQLPE</sequence>
<comment type="caution">
    <text evidence="1">The sequence shown here is derived from an EMBL/GenBank/DDBJ whole genome shotgun (WGS) entry which is preliminary data.</text>
</comment>